<dbReference type="InterPro" id="IPR002657">
    <property type="entry name" value="BilAc:Na_symport/Acr3"/>
</dbReference>
<proteinExistence type="inferred from homology"/>
<dbReference type="Gene3D" id="1.20.1530.20">
    <property type="match status" value="1"/>
</dbReference>
<keyword evidence="5 7" id="KW-0472">Membrane</keyword>
<dbReference type="PANTHER" id="PTHR10361">
    <property type="entry name" value="SODIUM-BILE ACID COTRANSPORTER"/>
    <property type="match status" value="1"/>
</dbReference>
<keyword evidence="3 7" id="KW-0812">Transmembrane</keyword>
<evidence type="ECO:0000256" key="2">
    <source>
        <dbReference type="ARBA" id="ARBA00006528"/>
    </source>
</evidence>
<dbReference type="EMBL" id="HBEM01004125">
    <property type="protein sequence ID" value="CAD8434057.1"/>
    <property type="molecule type" value="Transcribed_RNA"/>
</dbReference>
<sequence length="376" mass="40630">MASAFTIILTLMLAFIGLGLGATIEFKDVIRCIKDKRLAVFTGAATQFGLMPLIAYIFIKIFSIRSENAIGLILVACAPGGVTSNLLTYYSLGDVALSITMSAVSTLLSFGFLPFLVFIYLENALDITGIKIPYDSIALSLLTLIAPAALGVCIRSRTEKYALYVEKMGSIVGLVFLAAAFIHALVTNIHLFRQTFGIWFSSMTLQIIGSFFGYLCAWSLKLTNKDKRTIAIEAGLQNVTLIIAMIQLSFPKDERETILVCVYIYSLAFIWNSLFIVLLFRFYLSPRDPEAPLEADNVKNKPSQDGIHLEAKANPTSEVTKGLIAPGSTLGNQSNAPANGLSTGGFGSENPRTLNGSTAVSTEPSKFGTTDPVDSV</sequence>
<dbReference type="PANTHER" id="PTHR10361:SF28">
    <property type="entry name" value="P3 PROTEIN-RELATED"/>
    <property type="match status" value="1"/>
</dbReference>
<feature type="region of interest" description="Disordered" evidence="6">
    <location>
        <begin position="322"/>
        <end position="376"/>
    </location>
</feature>
<feature type="transmembrane region" description="Helical" evidence="7">
    <location>
        <begin position="71"/>
        <end position="92"/>
    </location>
</feature>
<feature type="transmembrane region" description="Helical" evidence="7">
    <location>
        <begin position="136"/>
        <end position="156"/>
    </location>
</feature>
<evidence type="ECO:0000256" key="3">
    <source>
        <dbReference type="ARBA" id="ARBA00022692"/>
    </source>
</evidence>
<evidence type="ECO:0000313" key="8">
    <source>
        <dbReference type="EMBL" id="CAD8434057.1"/>
    </source>
</evidence>
<feature type="compositionally biased region" description="Polar residues" evidence="6">
    <location>
        <begin position="350"/>
        <end position="368"/>
    </location>
</feature>
<comment type="subcellular location">
    <subcellularLocation>
        <location evidence="1">Membrane</location>
        <topology evidence="1">Multi-pass membrane protein</topology>
    </subcellularLocation>
</comment>
<name>A0A7S0CTW8_9EUKA</name>
<dbReference type="InterPro" id="IPR004710">
    <property type="entry name" value="Bilac:Na_transpt"/>
</dbReference>
<protein>
    <submittedName>
        <fullName evidence="8">Uncharacterized protein</fullName>
    </submittedName>
</protein>
<dbReference type="GO" id="GO:0008508">
    <property type="term" value="F:bile acid:sodium symporter activity"/>
    <property type="evidence" value="ECO:0007669"/>
    <property type="project" value="TreeGrafter"/>
</dbReference>
<organism evidence="8">
    <name type="scientific">Amorphochlora amoebiformis</name>
    <dbReference type="NCBI Taxonomy" id="1561963"/>
    <lineage>
        <taxon>Eukaryota</taxon>
        <taxon>Sar</taxon>
        <taxon>Rhizaria</taxon>
        <taxon>Cercozoa</taxon>
        <taxon>Chlorarachniophyceae</taxon>
        <taxon>Amorphochlora</taxon>
    </lineage>
</organism>
<feature type="transmembrane region" description="Helical" evidence="7">
    <location>
        <begin position="38"/>
        <end position="59"/>
    </location>
</feature>
<evidence type="ECO:0000256" key="6">
    <source>
        <dbReference type="SAM" id="MobiDB-lite"/>
    </source>
</evidence>
<dbReference type="AlphaFoldDB" id="A0A7S0CTW8"/>
<accession>A0A7S0CTW8</accession>
<gene>
    <name evidence="8" type="ORF">LAMO00422_LOCUS2893</name>
</gene>
<feature type="transmembrane region" description="Helical" evidence="7">
    <location>
        <begin position="198"/>
        <end position="218"/>
    </location>
</feature>
<keyword evidence="4 7" id="KW-1133">Transmembrane helix</keyword>
<evidence type="ECO:0000256" key="5">
    <source>
        <dbReference type="ARBA" id="ARBA00023136"/>
    </source>
</evidence>
<comment type="similarity">
    <text evidence="2">Belongs to the bile acid:sodium symporter (BASS) (TC 2.A.28) family.</text>
</comment>
<dbReference type="Pfam" id="PF01758">
    <property type="entry name" value="SBF"/>
    <property type="match status" value="1"/>
</dbReference>
<reference evidence="8" key="1">
    <citation type="submission" date="2021-01" db="EMBL/GenBank/DDBJ databases">
        <authorList>
            <person name="Corre E."/>
            <person name="Pelletier E."/>
            <person name="Niang G."/>
            <person name="Scheremetjew M."/>
            <person name="Finn R."/>
            <person name="Kale V."/>
            <person name="Holt S."/>
            <person name="Cochrane G."/>
            <person name="Meng A."/>
            <person name="Brown T."/>
            <person name="Cohen L."/>
        </authorList>
    </citation>
    <scope>NUCLEOTIDE SEQUENCE</scope>
    <source>
        <strain evidence="8">CCMP2058</strain>
    </source>
</reference>
<feature type="transmembrane region" description="Helical" evidence="7">
    <location>
        <begin position="99"/>
        <end position="121"/>
    </location>
</feature>
<feature type="compositionally biased region" description="Polar residues" evidence="6">
    <location>
        <begin position="329"/>
        <end position="341"/>
    </location>
</feature>
<feature type="transmembrane region" description="Helical" evidence="7">
    <location>
        <begin position="6"/>
        <end position="26"/>
    </location>
</feature>
<evidence type="ECO:0000256" key="7">
    <source>
        <dbReference type="SAM" id="Phobius"/>
    </source>
</evidence>
<evidence type="ECO:0000256" key="4">
    <source>
        <dbReference type="ARBA" id="ARBA00022989"/>
    </source>
</evidence>
<feature type="region of interest" description="Disordered" evidence="6">
    <location>
        <begin position="293"/>
        <end position="312"/>
    </location>
</feature>
<evidence type="ECO:0000256" key="1">
    <source>
        <dbReference type="ARBA" id="ARBA00004141"/>
    </source>
</evidence>
<dbReference type="GO" id="GO:0016020">
    <property type="term" value="C:membrane"/>
    <property type="evidence" value="ECO:0007669"/>
    <property type="project" value="UniProtKB-SubCell"/>
</dbReference>
<feature type="transmembrane region" description="Helical" evidence="7">
    <location>
        <begin position="262"/>
        <end position="284"/>
    </location>
</feature>
<feature type="transmembrane region" description="Helical" evidence="7">
    <location>
        <begin position="168"/>
        <end position="186"/>
    </location>
</feature>
<dbReference type="InterPro" id="IPR038770">
    <property type="entry name" value="Na+/solute_symporter_sf"/>
</dbReference>